<accession>A0A6I3IPR2</accession>
<sequence length="789" mass="85194">MLVELARTAPDTGLRIVVVGLSDAEDDRNAHRLAEAGATVYQLHAGRYDLGAVRRLAAIVRRERGDVLHTHLKHADLVGGLAARLVGVPAVSTLHVIESDPRGAAHRARVRAAVLARATLFDRVVALSEAQRAWYSSFHAPTPVVLVPNGVREPAPPSPTGARAALRAELGVDDRTLLGVTVSLMRPEKGHAVALAAVRLLPADLPFVLALAGDGPLLDTVRAEVEGDPQLHERVRVLGYRADVDDLLRAADLVVHPSHEDALPTSLISALATGTPVVATRVGGIPDIVGDDAGILVPPDDPAALAAAVADLARDPGRREACGLAGRARYDSTFAAPVWVSRLRTLYDQLLTPPAEPLHDGPVSSVALVSAVAPYPSDSGKAMVIAGFLRHLRSRLPHHQIHYLHVGPPLRRTAEFEGVQVHEMGQPSRTGQLVGLVRGVLLRRQSLQEAFLGSPRVAATVQQTLADLDPDLEIIDTVRMEQHVAGRRFRGRRVLYLDDLFSVRYTRMLEVLQDERIDADFDPLGQFSHNVPAQLHWLTRAPLTRRALLRFERGRVARSERRAARTNPTSVLLNAEEAHHLREETGAAVVAVPPSIPGLSRSAHQPDRWDGRPEFAFVGLLSLAHNHDGLGWFLREGMDELLALQPDARLHVIGRDADESLLADAARHGDQVVVHGFVPDLDEALSRMCALVNPLRFGSGIKIKTLDALARGLPVVSTPVAAEGIATHSRPGLIVVPDVVEAARALAALVDPIVRERQTQGAQALYAQRFADQVVAAAYDEVFGTARED</sequence>
<proteinExistence type="predicted"/>
<feature type="domain" description="Glycosyltransferase subfamily 4-like N-terminal" evidence="3">
    <location>
        <begin position="2"/>
        <end position="151"/>
    </location>
</feature>
<dbReference type="GO" id="GO:0016757">
    <property type="term" value="F:glycosyltransferase activity"/>
    <property type="evidence" value="ECO:0007669"/>
    <property type="project" value="UniProtKB-KW"/>
</dbReference>
<dbReference type="PANTHER" id="PTHR12526">
    <property type="entry name" value="GLYCOSYLTRANSFERASE"/>
    <property type="match status" value="1"/>
</dbReference>
<evidence type="ECO:0000313" key="5">
    <source>
        <dbReference type="Proteomes" id="UP000431092"/>
    </source>
</evidence>
<gene>
    <name evidence="4" type="ORF">GGG17_08040</name>
</gene>
<keyword evidence="1" id="KW-0328">Glycosyltransferase</keyword>
<evidence type="ECO:0000313" key="4">
    <source>
        <dbReference type="EMBL" id="MTB71920.1"/>
    </source>
</evidence>
<organism evidence="4 5">
    <name type="scientific">Arsenicicoccus cauae</name>
    <dbReference type="NCBI Taxonomy" id="2663847"/>
    <lineage>
        <taxon>Bacteria</taxon>
        <taxon>Bacillati</taxon>
        <taxon>Actinomycetota</taxon>
        <taxon>Actinomycetes</taxon>
        <taxon>Micrococcales</taxon>
        <taxon>Intrasporangiaceae</taxon>
        <taxon>Arsenicicoccus</taxon>
    </lineage>
</organism>
<evidence type="ECO:0000256" key="2">
    <source>
        <dbReference type="ARBA" id="ARBA00022679"/>
    </source>
</evidence>
<dbReference type="Proteomes" id="UP000431092">
    <property type="component" value="Unassembled WGS sequence"/>
</dbReference>
<dbReference type="RefSeq" id="WP_154593215.1">
    <property type="nucleotide sequence ID" value="NZ_WLVL01000028.1"/>
</dbReference>
<dbReference type="SUPFAM" id="SSF53756">
    <property type="entry name" value="UDP-Glycosyltransferase/glycogen phosphorylase"/>
    <property type="match status" value="2"/>
</dbReference>
<keyword evidence="2 4" id="KW-0808">Transferase</keyword>
<dbReference type="Pfam" id="PF13439">
    <property type="entry name" value="Glyco_transf_4"/>
    <property type="match status" value="1"/>
</dbReference>
<dbReference type="EMBL" id="WLVL01000028">
    <property type="protein sequence ID" value="MTB71920.1"/>
    <property type="molecule type" value="Genomic_DNA"/>
</dbReference>
<dbReference type="InterPro" id="IPR028098">
    <property type="entry name" value="Glyco_trans_4-like_N"/>
</dbReference>
<dbReference type="CDD" id="cd03801">
    <property type="entry name" value="GT4_PimA-like"/>
    <property type="match status" value="2"/>
</dbReference>
<reference evidence="4 5" key="1">
    <citation type="submission" date="2019-11" db="EMBL/GenBank/DDBJ databases">
        <title>Whole genome sequencing identifies a novel species of the genus Arsenicicoccus isolated from human blood.</title>
        <authorList>
            <person name="Jeong J.H."/>
            <person name="Kweon O.J."/>
            <person name="Kim H.R."/>
            <person name="Kim T.-H."/>
            <person name="Ha S.-M."/>
            <person name="Lee M.-K."/>
        </authorList>
    </citation>
    <scope>NUCLEOTIDE SEQUENCE [LARGE SCALE GENOMIC DNA]</scope>
    <source>
        <strain evidence="4 5">MKL-02</strain>
    </source>
</reference>
<name>A0A6I3IPR2_9MICO</name>
<dbReference type="Gene3D" id="3.40.50.2000">
    <property type="entry name" value="Glycogen Phosphorylase B"/>
    <property type="match status" value="3"/>
</dbReference>
<dbReference type="AlphaFoldDB" id="A0A6I3IPR2"/>
<dbReference type="Pfam" id="PF13692">
    <property type="entry name" value="Glyco_trans_1_4"/>
    <property type="match status" value="2"/>
</dbReference>
<protein>
    <submittedName>
        <fullName evidence="4">Glycosyltransferase</fullName>
    </submittedName>
</protein>
<evidence type="ECO:0000259" key="3">
    <source>
        <dbReference type="Pfam" id="PF13439"/>
    </source>
</evidence>
<comment type="caution">
    <text evidence="4">The sequence shown here is derived from an EMBL/GenBank/DDBJ whole genome shotgun (WGS) entry which is preliminary data.</text>
</comment>
<keyword evidence="5" id="KW-1185">Reference proteome</keyword>
<evidence type="ECO:0000256" key="1">
    <source>
        <dbReference type="ARBA" id="ARBA00022676"/>
    </source>
</evidence>
<dbReference type="PANTHER" id="PTHR12526:SF510">
    <property type="entry name" value="D-INOSITOL 3-PHOSPHATE GLYCOSYLTRANSFERASE"/>
    <property type="match status" value="1"/>
</dbReference>